<protein>
    <submittedName>
        <fullName evidence="1">Uncharacterized protein</fullName>
    </submittedName>
</protein>
<dbReference type="AlphaFoldDB" id="A0A9K3EII9"/>
<reference evidence="1" key="2">
    <citation type="submission" date="2020-06" db="EMBL/GenBank/DDBJ databases">
        <title>Helianthus annuus Genome sequencing and assembly Release 2.</title>
        <authorList>
            <person name="Gouzy J."/>
            <person name="Langlade N."/>
            <person name="Munos S."/>
        </authorList>
    </citation>
    <scope>NUCLEOTIDE SEQUENCE</scope>
    <source>
        <tissue evidence="1">Leaves</tissue>
    </source>
</reference>
<sequence length="68" mass="7914">MNQLNLSDVTWLILIENLRIIEISSAAFDRRMREQQPPVTSNREMIVICKEGICVNISVHRHLSLRVI</sequence>
<dbReference type="EMBL" id="MNCJ02000328">
    <property type="protein sequence ID" value="KAF5773738.1"/>
    <property type="molecule type" value="Genomic_DNA"/>
</dbReference>
<gene>
    <name evidence="1" type="ORF">HanXRQr2_Chr13g0591981</name>
</gene>
<reference evidence="1" key="1">
    <citation type="journal article" date="2017" name="Nature">
        <title>The sunflower genome provides insights into oil metabolism, flowering and Asterid evolution.</title>
        <authorList>
            <person name="Badouin H."/>
            <person name="Gouzy J."/>
            <person name="Grassa C.J."/>
            <person name="Murat F."/>
            <person name="Staton S.E."/>
            <person name="Cottret L."/>
            <person name="Lelandais-Briere C."/>
            <person name="Owens G.L."/>
            <person name="Carrere S."/>
            <person name="Mayjonade B."/>
            <person name="Legrand L."/>
            <person name="Gill N."/>
            <person name="Kane N.C."/>
            <person name="Bowers J.E."/>
            <person name="Hubner S."/>
            <person name="Bellec A."/>
            <person name="Berard A."/>
            <person name="Berges H."/>
            <person name="Blanchet N."/>
            <person name="Boniface M.C."/>
            <person name="Brunel D."/>
            <person name="Catrice O."/>
            <person name="Chaidir N."/>
            <person name="Claudel C."/>
            <person name="Donnadieu C."/>
            <person name="Faraut T."/>
            <person name="Fievet G."/>
            <person name="Helmstetter N."/>
            <person name="King M."/>
            <person name="Knapp S.J."/>
            <person name="Lai Z."/>
            <person name="Le Paslier M.C."/>
            <person name="Lippi Y."/>
            <person name="Lorenzon L."/>
            <person name="Mandel J.R."/>
            <person name="Marage G."/>
            <person name="Marchand G."/>
            <person name="Marquand E."/>
            <person name="Bret-Mestries E."/>
            <person name="Morien E."/>
            <person name="Nambeesan S."/>
            <person name="Nguyen T."/>
            <person name="Pegot-Espagnet P."/>
            <person name="Pouilly N."/>
            <person name="Raftis F."/>
            <person name="Sallet E."/>
            <person name="Schiex T."/>
            <person name="Thomas J."/>
            <person name="Vandecasteele C."/>
            <person name="Vares D."/>
            <person name="Vear F."/>
            <person name="Vautrin S."/>
            <person name="Crespi M."/>
            <person name="Mangin B."/>
            <person name="Burke J.M."/>
            <person name="Salse J."/>
            <person name="Munos S."/>
            <person name="Vincourt P."/>
            <person name="Rieseberg L.H."/>
            <person name="Langlade N.B."/>
        </authorList>
    </citation>
    <scope>NUCLEOTIDE SEQUENCE</scope>
    <source>
        <tissue evidence="1">Leaves</tissue>
    </source>
</reference>
<evidence type="ECO:0000313" key="2">
    <source>
        <dbReference type="Proteomes" id="UP000215914"/>
    </source>
</evidence>
<accession>A0A9K3EII9</accession>
<name>A0A9K3EII9_HELAN</name>
<proteinExistence type="predicted"/>
<dbReference type="Proteomes" id="UP000215914">
    <property type="component" value="Unassembled WGS sequence"/>
</dbReference>
<keyword evidence="2" id="KW-1185">Reference proteome</keyword>
<organism evidence="1 2">
    <name type="scientific">Helianthus annuus</name>
    <name type="common">Common sunflower</name>
    <dbReference type="NCBI Taxonomy" id="4232"/>
    <lineage>
        <taxon>Eukaryota</taxon>
        <taxon>Viridiplantae</taxon>
        <taxon>Streptophyta</taxon>
        <taxon>Embryophyta</taxon>
        <taxon>Tracheophyta</taxon>
        <taxon>Spermatophyta</taxon>
        <taxon>Magnoliopsida</taxon>
        <taxon>eudicotyledons</taxon>
        <taxon>Gunneridae</taxon>
        <taxon>Pentapetalae</taxon>
        <taxon>asterids</taxon>
        <taxon>campanulids</taxon>
        <taxon>Asterales</taxon>
        <taxon>Asteraceae</taxon>
        <taxon>Asteroideae</taxon>
        <taxon>Heliantheae alliance</taxon>
        <taxon>Heliantheae</taxon>
        <taxon>Helianthus</taxon>
    </lineage>
</organism>
<dbReference type="Gramene" id="mRNA:HanXRQr2_Chr13g0591981">
    <property type="protein sequence ID" value="CDS:HanXRQr2_Chr13g0591981.1"/>
    <property type="gene ID" value="HanXRQr2_Chr13g0591981"/>
</dbReference>
<evidence type="ECO:0000313" key="1">
    <source>
        <dbReference type="EMBL" id="KAF5773738.1"/>
    </source>
</evidence>
<comment type="caution">
    <text evidence="1">The sequence shown here is derived from an EMBL/GenBank/DDBJ whole genome shotgun (WGS) entry which is preliminary data.</text>
</comment>